<reference evidence="1" key="2">
    <citation type="journal article" date="2015" name="Data Brief">
        <title>Shoot transcriptome of the giant reed, Arundo donax.</title>
        <authorList>
            <person name="Barrero R.A."/>
            <person name="Guerrero F.D."/>
            <person name="Moolhuijzen P."/>
            <person name="Goolsby J.A."/>
            <person name="Tidwell J."/>
            <person name="Bellgard S.E."/>
            <person name="Bellgard M.I."/>
        </authorList>
    </citation>
    <scope>NUCLEOTIDE SEQUENCE</scope>
    <source>
        <tissue evidence="1">Shoot tissue taken approximately 20 cm above the soil surface</tissue>
    </source>
</reference>
<dbReference type="EMBL" id="GBRH01204244">
    <property type="protein sequence ID" value="JAD93651.1"/>
    <property type="molecule type" value="Transcribed_RNA"/>
</dbReference>
<protein>
    <submittedName>
        <fullName evidence="1">Uncharacterized protein</fullName>
    </submittedName>
</protein>
<evidence type="ECO:0000313" key="1">
    <source>
        <dbReference type="EMBL" id="JAD93651.1"/>
    </source>
</evidence>
<proteinExistence type="predicted"/>
<name>A0A0A9E0V5_ARUDO</name>
<reference evidence="1" key="1">
    <citation type="submission" date="2014-09" db="EMBL/GenBank/DDBJ databases">
        <authorList>
            <person name="Magalhaes I.L.F."/>
            <person name="Oliveira U."/>
            <person name="Santos F.R."/>
            <person name="Vidigal T.H.D.A."/>
            <person name="Brescovit A.D."/>
            <person name="Santos A.J."/>
        </authorList>
    </citation>
    <scope>NUCLEOTIDE SEQUENCE</scope>
    <source>
        <tissue evidence="1">Shoot tissue taken approximately 20 cm above the soil surface</tissue>
    </source>
</reference>
<organism evidence="1">
    <name type="scientific">Arundo donax</name>
    <name type="common">Giant reed</name>
    <name type="synonym">Donax arundinaceus</name>
    <dbReference type="NCBI Taxonomy" id="35708"/>
    <lineage>
        <taxon>Eukaryota</taxon>
        <taxon>Viridiplantae</taxon>
        <taxon>Streptophyta</taxon>
        <taxon>Embryophyta</taxon>
        <taxon>Tracheophyta</taxon>
        <taxon>Spermatophyta</taxon>
        <taxon>Magnoliopsida</taxon>
        <taxon>Liliopsida</taxon>
        <taxon>Poales</taxon>
        <taxon>Poaceae</taxon>
        <taxon>PACMAD clade</taxon>
        <taxon>Arundinoideae</taxon>
        <taxon>Arundineae</taxon>
        <taxon>Arundo</taxon>
    </lineage>
</organism>
<sequence length="52" mass="5526">MQPIGPTLVTTILRASRRYSLVSCCRYLAIMAPTKAGGGVVARSGTEKMGVR</sequence>
<dbReference type="AlphaFoldDB" id="A0A0A9E0V5"/>
<accession>A0A0A9E0V5</accession>